<dbReference type="PANTHER" id="PTHR12515">
    <property type="entry name" value="STERILE ALPHA MOTIF DOMAIN CONTAINING PROTEIN 4-RELATED"/>
    <property type="match status" value="1"/>
</dbReference>
<comment type="subcellular location">
    <subcellularLocation>
        <location evidence="1">Cytoplasm</location>
    </subcellularLocation>
</comment>
<dbReference type="InterPro" id="IPR013761">
    <property type="entry name" value="SAM/pointed_sf"/>
</dbReference>
<dbReference type="SUPFAM" id="SSF47769">
    <property type="entry name" value="SAM/Pointed domain"/>
    <property type="match status" value="1"/>
</dbReference>
<dbReference type="Gene3D" id="1.10.150.50">
    <property type="entry name" value="Transcription Factor, Ets-1"/>
    <property type="match status" value="1"/>
</dbReference>
<evidence type="ECO:0000256" key="2">
    <source>
        <dbReference type="ARBA" id="ARBA00022490"/>
    </source>
</evidence>
<dbReference type="InterPro" id="IPR050897">
    <property type="entry name" value="SMAUG/VTS1_RNA-bind"/>
</dbReference>
<feature type="region of interest" description="Disordered" evidence="3">
    <location>
        <begin position="329"/>
        <end position="407"/>
    </location>
</feature>
<protein>
    <recommendedName>
        <fullName evidence="6">SAM domain-containing protein</fullName>
    </recommendedName>
</protein>
<dbReference type="PANTHER" id="PTHR12515:SF5">
    <property type="entry name" value="PROTEIN SMAUG"/>
    <property type="match status" value="1"/>
</dbReference>
<keyword evidence="2" id="KW-0963">Cytoplasm</keyword>
<feature type="compositionally biased region" description="Polar residues" evidence="3">
    <location>
        <begin position="272"/>
        <end position="283"/>
    </location>
</feature>
<evidence type="ECO:0008006" key="6">
    <source>
        <dbReference type="Google" id="ProtNLM"/>
    </source>
</evidence>
<feature type="compositionally biased region" description="Polar residues" evidence="3">
    <location>
        <begin position="373"/>
        <end position="403"/>
    </location>
</feature>
<keyword evidence="5" id="KW-1185">Reference proteome</keyword>
<evidence type="ECO:0000256" key="1">
    <source>
        <dbReference type="ARBA" id="ARBA00004496"/>
    </source>
</evidence>
<feature type="region of interest" description="Disordered" evidence="3">
    <location>
        <begin position="189"/>
        <end position="215"/>
    </location>
</feature>
<accession>A0ABN7AK48</accession>
<name>A0ABN7AK48_9HEMI</name>
<evidence type="ECO:0000256" key="3">
    <source>
        <dbReference type="SAM" id="MobiDB-lite"/>
    </source>
</evidence>
<feature type="compositionally biased region" description="Polar residues" evidence="3">
    <location>
        <begin position="290"/>
        <end position="301"/>
    </location>
</feature>
<evidence type="ECO:0000313" key="5">
    <source>
        <dbReference type="Proteomes" id="UP001307889"/>
    </source>
</evidence>
<organism evidence="4 5">
    <name type="scientific">Nesidiocoris tenuis</name>
    <dbReference type="NCBI Taxonomy" id="355587"/>
    <lineage>
        <taxon>Eukaryota</taxon>
        <taxon>Metazoa</taxon>
        <taxon>Ecdysozoa</taxon>
        <taxon>Arthropoda</taxon>
        <taxon>Hexapoda</taxon>
        <taxon>Insecta</taxon>
        <taxon>Pterygota</taxon>
        <taxon>Neoptera</taxon>
        <taxon>Paraneoptera</taxon>
        <taxon>Hemiptera</taxon>
        <taxon>Heteroptera</taxon>
        <taxon>Panheteroptera</taxon>
        <taxon>Cimicomorpha</taxon>
        <taxon>Miridae</taxon>
        <taxon>Dicyphina</taxon>
        <taxon>Nesidiocoris</taxon>
    </lineage>
</organism>
<feature type="region of interest" description="Disordered" evidence="3">
    <location>
        <begin position="272"/>
        <end position="301"/>
    </location>
</feature>
<dbReference type="EMBL" id="AP028910">
    <property type="protein sequence ID" value="BES91260.1"/>
    <property type="molecule type" value="Genomic_DNA"/>
</dbReference>
<dbReference type="Proteomes" id="UP001307889">
    <property type="component" value="Chromosome 2"/>
</dbReference>
<proteinExistence type="predicted"/>
<gene>
    <name evidence="4" type="ORF">NTJ_04068</name>
</gene>
<feature type="compositionally biased region" description="Polar residues" evidence="3">
    <location>
        <begin position="333"/>
        <end position="344"/>
    </location>
</feature>
<reference evidence="4 5" key="1">
    <citation type="submission" date="2023-09" db="EMBL/GenBank/DDBJ databases">
        <title>Nesidiocoris tenuis whole genome shotgun sequence.</title>
        <authorList>
            <person name="Shibata T."/>
            <person name="Shimoda M."/>
            <person name="Kobayashi T."/>
            <person name="Uehara T."/>
        </authorList>
    </citation>
    <scope>NUCLEOTIDE SEQUENCE [LARGE SCALE GENOMIC DNA]</scope>
    <source>
        <strain evidence="4 5">Japan</strain>
    </source>
</reference>
<sequence length="464" mass="51728">MSRYQWTPRVQKTVPEVMNGLRAKPPTTPLEKSVLEWAKNEKLHKYWPIFSHMSYDQLVSMSENNLDDLLQQIGALPVVTGARKCFVKCAKQLRARAAMLDMINVGTMSAPEVAEILLTVLKTPISRTFLEPDGRNLAAIMREKLLVAIAWYGDTGLKFYKFRIMLERFLKNDLLPEVDRLTVAKVLSRQRPRPRHNSCPSMPAYKSSTSSPNDDNLAKIHQRTMTKALLNSSGINSNVCNALEQGPVPGPSGLLSFSGFPASRSLPKSLDFSTFPSLPTPRSFSKRPESSTPPGCPTLQTSQTSKFTYAETVSLGLNAAQQQLRKQLYRPSGTHQPTLRQTMTDPADRFPPSINANFHAMPQSYGPPAPSDLFNTQPLTTTGIDYNQRSSGTHQSTLRQTMTDPDHRFPPSIYANFQSMPRPYSPLASLLSLPPISTAIYWDKSTADDELDDVFADSVSFDDE</sequence>
<evidence type="ECO:0000313" key="4">
    <source>
        <dbReference type="EMBL" id="BES91260.1"/>
    </source>
</evidence>